<dbReference type="PANTHER" id="PTHR13479:SF40">
    <property type="entry name" value="SMALL RIBOSOMAL SUBUNIT PROTEIN BS18M"/>
    <property type="match status" value="1"/>
</dbReference>
<reference evidence="6" key="1">
    <citation type="journal article" date="2021" name="PeerJ">
        <title>Extensive microbial diversity within the chicken gut microbiome revealed by metagenomics and culture.</title>
        <authorList>
            <person name="Gilroy R."/>
            <person name="Ravi A."/>
            <person name="Getino M."/>
            <person name="Pursley I."/>
            <person name="Horton D.L."/>
            <person name="Alikhan N.F."/>
            <person name="Baker D."/>
            <person name="Gharbi K."/>
            <person name="Hall N."/>
            <person name="Watson M."/>
            <person name="Adriaenssens E.M."/>
            <person name="Foster-Nyarko E."/>
            <person name="Jarju S."/>
            <person name="Secka A."/>
            <person name="Antonio M."/>
            <person name="Oren A."/>
            <person name="Chaudhuri R.R."/>
            <person name="La Ragione R."/>
            <person name="Hildebrand F."/>
            <person name="Pallen M.J."/>
        </authorList>
    </citation>
    <scope>NUCLEOTIDE SEQUENCE</scope>
    <source>
        <strain evidence="6">CHK192-9172</strain>
    </source>
</reference>
<evidence type="ECO:0000313" key="6">
    <source>
        <dbReference type="EMBL" id="HIZ08053.1"/>
    </source>
</evidence>
<name>A0A9D2IH13_9FIRM</name>
<evidence type="ECO:0000256" key="2">
    <source>
        <dbReference type="ARBA" id="ARBA00022980"/>
    </source>
</evidence>
<proteinExistence type="inferred from homology"/>
<protein>
    <recommendedName>
        <fullName evidence="4">30S ribosomal protein S18</fullName>
    </recommendedName>
</protein>
<keyword evidence="3 5" id="KW-0687">Ribonucleoprotein</keyword>
<evidence type="ECO:0000256" key="4">
    <source>
        <dbReference type="ARBA" id="ARBA00035307"/>
    </source>
</evidence>
<dbReference type="AlphaFoldDB" id="A0A9D2IH13"/>
<dbReference type="Gene3D" id="4.10.640.10">
    <property type="entry name" value="Ribosomal protein S18"/>
    <property type="match status" value="1"/>
</dbReference>
<dbReference type="PANTHER" id="PTHR13479">
    <property type="entry name" value="30S RIBOSOMAL PROTEIN S18"/>
    <property type="match status" value="1"/>
</dbReference>
<dbReference type="PRINTS" id="PR00974">
    <property type="entry name" value="RIBOSOMALS18"/>
</dbReference>
<keyword evidence="2 5" id="KW-0689">Ribosomal protein</keyword>
<dbReference type="NCBIfam" id="TIGR00165">
    <property type="entry name" value="S18"/>
    <property type="match status" value="1"/>
</dbReference>
<dbReference type="GO" id="GO:0003735">
    <property type="term" value="F:structural constituent of ribosome"/>
    <property type="evidence" value="ECO:0007669"/>
    <property type="project" value="InterPro"/>
</dbReference>
<dbReference type="Proteomes" id="UP000824024">
    <property type="component" value="Unassembled WGS sequence"/>
</dbReference>
<evidence type="ECO:0000256" key="5">
    <source>
        <dbReference type="RuleBase" id="RU003910"/>
    </source>
</evidence>
<evidence type="ECO:0000313" key="7">
    <source>
        <dbReference type="Proteomes" id="UP000824024"/>
    </source>
</evidence>
<gene>
    <name evidence="6" type="primary">rpsR</name>
    <name evidence="6" type="ORF">IAA08_08970</name>
</gene>
<dbReference type="SUPFAM" id="SSF46911">
    <property type="entry name" value="Ribosomal protein S18"/>
    <property type="match status" value="1"/>
</dbReference>
<dbReference type="InterPro" id="IPR001648">
    <property type="entry name" value="Ribosomal_bS18"/>
</dbReference>
<evidence type="ECO:0000256" key="1">
    <source>
        <dbReference type="ARBA" id="ARBA00005589"/>
    </source>
</evidence>
<dbReference type="EMBL" id="DXCH01000248">
    <property type="protein sequence ID" value="HIZ08053.1"/>
    <property type="molecule type" value="Genomic_DNA"/>
</dbReference>
<accession>A0A9D2IH13</accession>
<organism evidence="6 7">
    <name type="scientific">Candidatus Eubacterium avistercoris</name>
    <dbReference type="NCBI Taxonomy" id="2838567"/>
    <lineage>
        <taxon>Bacteria</taxon>
        <taxon>Bacillati</taxon>
        <taxon>Bacillota</taxon>
        <taxon>Clostridia</taxon>
        <taxon>Eubacteriales</taxon>
        <taxon>Eubacteriaceae</taxon>
        <taxon>Eubacterium</taxon>
    </lineage>
</organism>
<feature type="non-terminal residue" evidence="6">
    <location>
        <position position="1"/>
    </location>
</feature>
<dbReference type="GO" id="GO:0022627">
    <property type="term" value="C:cytosolic small ribosomal subunit"/>
    <property type="evidence" value="ECO:0007669"/>
    <property type="project" value="TreeGrafter"/>
</dbReference>
<reference evidence="6" key="2">
    <citation type="submission" date="2021-04" db="EMBL/GenBank/DDBJ databases">
        <authorList>
            <person name="Gilroy R."/>
        </authorList>
    </citation>
    <scope>NUCLEOTIDE SEQUENCE</scope>
    <source>
        <strain evidence="6">CHK192-9172</strain>
    </source>
</reference>
<dbReference type="InterPro" id="IPR036870">
    <property type="entry name" value="Ribosomal_bS18_sf"/>
</dbReference>
<sequence>ILPRRITGNCAKHQRALTVAIKRARHVALMPYVQD</sequence>
<dbReference type="Pfam" id="PF01084">
    <property type="entry name" value="Ribosomal_S18"/>
    <property type="match status" value="1"/>
</dbReference>
<dbReference type="GO" id="GO:0006412">
    <property type="term" value="P:translation"/>
    <property type="evidence" value="ECO:0007669"/>
    <property type="project" value="InterPro"/>
</dbReference>
<comment type="similarity">
    <text evidence="1 5">Belongs to the bacterial ribosomal protein bS18 family.</text>
</comment>
<evidence type="ECO:0000256" key="3">
    <source>
        <dbReference type="ARBA" id="ARBA00023274"/>
    </source>
</evidence>
<dbReference type="GO" id="GO:0070181">
    <property type="term" value="F:small ribosomal subunit rRNA binding"/>
    <property type="evidence" value="ECO:0007669"/>
    <property type="project" value="TreeGrafter"/>
</dbReference>
<comment type="caution">
    <text evidence="6">The sequence shown here is derived from an EMBL/GenBank/DDBJ whole genome shotgun (WGS) entry which is preliminary data.</text>
</comment>